<dbReference type="EMBL" id="KN880431">
    <property type="protein sequence ID" value="KIY74436.1"/>
    <property type="molecule type" value="Genomic_DNA"/>
</dbReference>
<dbReference type="Gene3D" id="6.10.250.3110">
    <property type="match status" value="1"/>
</dbReference>
<evidence type="ECO:0000256" key="1">
    <source>
        <dbReference type="SAM" id="MobiDB-lite"/>
    </source>
</evidence>
<organism evidence="2 3">
    <name type="scientific">Cylindrobasidium torrendii FP15055 ss-10</name>
    <dbReference type="NCBI Taxonomy" id="1314674"/>
    <lineage>
        <taxon>Eukaryota</taxon>
        <taxon>Fungi</taxon>
        <taxon>Dikarya</taxon>
        <taxon>Basidiomycota</taxon>
        <taxon>Agaricomycotina</taxon>
        <taxon>Agaricomycetes</taxon>
        <taxon>Agaricomycetidae</taxon>
        <taxon>Agaricales</taxon>
        <taxon>Marasmiineae</taxon>
        <taxon>Physalacriaceae</taxon>
        <taxon>Cylindrobasidium</taxon>
    </lineage>
</organism>
<gene>
    <name evidence="2" type="ORF">CYLTODRAFT_5388</name>
</gene>
<evidence type="ECO:0000313" key="2">
    <source>
        <dbReference type="EMBL" id="KIY74436.1"/>
    </source>
</evidence>
<feature type="region of interest" description="Disordered" evidence="1">
    <location>
        <begin position="79"/>
        <end position="136"/>
    </location>
</feature>
<accession>A0A0D7BXQ2</accession>
<protein>
    <submittedName>
        <fullName evidence="2">Uncharacterized protein</fullName>
    </submittedName>
</protein>
<keyword evidence="3" id="KW-1185">Reference proteome</keyword>
<name>A0A0D7BXQ2_9AGAR</name>
<feature type="compositionally biased region" description="Basic and acidic residues" evidence="1">
    <location>
        <begin position="118"/>
        <end position="136"/>
    </location>
</feature>
<sequence length="136" mass="15394">METLWKEGNRLLEENDSIQKESDALHKEVAGLSRELDDAQLQIHNLQQTLSSFDAAHDAKARVETLANDLRAEIKVHRSENEGLRRKLQEAAEESRRAAEKEKALSTQIAAAQVETQRATDEHRAQVEESAKKRKA</sequence>
<evidence type="ECO:0000313" key="3">
    <source>
        <dbReference type="Proteomes" id="UP000054007"/>
    </source>
</evidence>
<reference evidence="2 3" key="1">
    <citation type="journal article" date="2015" name="Fungal Genet. Biol.">
        <title>Evolution of novel wood decay mechanisms in Agaricales revealed by the genome sequences of Fistulina hepatica and Cylindrobasidium torrendii.</title>
        <authorList>
            <person name="Floudas D."/>
            <person name="Held B.W."/>
            <person name="Riley R."/>
            <person name="Nagy L.G."/>
            <person name="Koehler G."/>
            <person name="Ransdell A.S."/>
            <person name="Younus H."/>
            <person name="Chow J."/>
            <person name="Chiniquy J."/>
            <person name="Lipzen A."/>
            <person name="Tritt A."/>
            <person name="Sun H."/>
            <person name="Haridas S."/>
            <person name="LaButti K."/>
            <person name="Ohm R.A."/>
            <person name="Kues U."/>
            <person name="Blanchette R.A."/>
            <person name="Grigoriev I.V."/>
            <person name="Minto R.E."/>
            <person name="Hibbett D.S."/>
        </authorList>
    </citation>
    <scope>NUCLEOTIDE SEQUENCE [LARGE SCALE GENOMIC DNA]</scope>
    <source>
        <strain evidence="2 3">FP15055 ss-10</strain>
    </source>
</reference>
<feature type="compositionally biased region" description="Basic and acidic residues" evidence="1">
    <location>
        <begin position="79"/>
        <end position="104"/>
    </location>
</feature>
<proteinExistence type="predicted"/>
<dbReference type="AlphaFoldDB" id="A0A0D7BXQ2"/>
<dbReference type="Proteomes" id="UP000054007">
    <property type="component" value="Unassembled WGS sequence"/>
</dbReference>
<feature type="compositionally biased region" description="Polar residues" evidence="1">
    <location>
        <begin position="105"/>
        <end position="117"/>
    </location>
</feature>